<evidence type="ECO:0000256" key="6">
    <source>
        <dbReference type="ARBA" id="ARBA00022801"/>
    </source>
</evidence>
<dbReference type="EC" id="2.1.2.3" evidence="10"/>
<evidence type="ECO:0000313" key="12">
    <source>
        <dbReference type="EMBL" id="CEZ19147.1"/>
    </source>
</evidence>
<dbReference type="SUPFAM" id="SSF52335">
    <property type="entry name" value="Methylglyoxal synthase-like"/>
    <property type="match status" value="1"/>
</dbReference>
<dbReference type="AlphaFoldDB" id="A0A0D6EU57"/>
<dbReference type="PANTHER" id="PTHR11692">
    <property type="entry name" value="BIFUNCTIONAL PURINE BIOSYNTHESIS PROTEIN PURH"/>
    <property type="match status" value="1"/>
</dbReference>
<dbReference type="SMART" id="SM00851">
    <property type="entry name" value="MGS"/>
    <property type="match status" value="1"/>
</dbReference>
<keyword evidence="7 10" id="KW-0511">Multifunctional enzyme</keyword>
<dbReference type="FunFam" id="3.40.50.1380:FF:000001">
    <property type="entry name" value="Bifunctional purine biosynthesis protein PurH"/>
    <property type="match status" value="1"/>
</dbReference>
<dbReference type="GO" id="GO:0003937">
    <property type="term" value="F:IMP cyclohydrolase activity"/>
    <property type="evidence" value="ECO:0007669"/>
    <property type="project" value="UniProtKB-UniRule"/>
</dbReference>
<evidence type="ECO:0000256" key="8">
    <source>
        <dbReference type="ARBA" id="ARBA00050488"/>
    </source>
</evidence>
<dbReference type="STRING" id="1581557.BN1208_0253"/>
<dbReference type="Pfam" id="PF01808">
    <property type="entry name" value="AICARFT_IMPCHas"/>
    <property type="match status" value="1"/>
</dbReference>
<proteinExistence type="inferred from homology"/>
<accession>A0A0D6EU57</accession>
<comment type="domain">
    <text evidence="10">The IMP cyclohydrolase activity resides in the N-terminal region.</text>
</comment>
<comment type="pathway">
    <text evidence="1 10">Purine metabolism; IMP biosynthesis via de novo pathway; IMP from 5-formamido-1-(5-phospho-D-ribosyl)imidazole-4-carboxamide: step 1/1.</text>
</comment>
<sequence length="519" mass="56846">MIEIKRALISVSDKKGIIEFAKTLIKYKVEILSTGGTAKLFADNNIPVIEVSDYTGFPEMLDGRVKTLHPKIHGGILGKRDDKNHLQTMAKSNIPLIDLVVVNLYPFETTISKENCPLSEAIENIDIGGPAMIRSSAKNYNGVAIVTDAADYKLIEDALRQNNGSLDLDLRLSLAKKAFEHTAKYDSAISNYLNGLDINKNITYPNKLNLAFNKKVDLRYGENPHQSASFYVDEISNKGSLASFQQLQGKELSYNNLNDADTAWECVKGFKLPSCVIVKHANPCGVGSSKDLFDAYKKAFLTDPTSAFGGIIASNVSLDKNTASQIITQFVEVVIAPSYDTESLKIFESKPNIRLLKVSLDNSFNAFELKKIGGGLLVQSPDNFNIDINHCKVVSKLKPNEEQIADMLFAWRVAKYVKSNAIVFCKNNQTIGIGAGQMSRVDSTKIASIKAQNANLDLTNSVVASDAFFPFRDGIDVIAAAGANCVIQPGGSLRDEEVISAADDLGLVMLFTGYRHFRH</sequence>
<dbReference type="Gene3D" id="3.40.50.1380">
    <property type="entry name" value="Methylglyoxal synthase-like domain"/>
    <property type="match status" value="1"/>
</dbReference>
<keyword evidence="5 10" id="KW-0658">Purine biosynthesis</keyword>
<dbReference type="CDD" id="cd01421">
    <property type="entry name" value="IMPCH"/>
    <property type="match status" value="1"/>
</dbReference>
<dbReference type="Gene3D" id="3.40.140.20">
    <property type="match status" value="2"/>
</dbReference>
<dbReference type="NCBIfam" id="NF002049">
    <property type="entry name" value="PRK00881.1"/>
    <property type="match status" value="1"/>
</dbReference>
<evidence type="ECO:0000256" key="9">
    <source>
        <dbReference type="ARBA" id="ARBA00050687"/>
    </source>
</evidence>
<dbReference type="GO" id="GO:0006189">
    <property type="term" value="P:'de novo' IMP biosynthetic process"/>
    <property type="evidence" value="ECO:0007669"/>
    <property type="project" value="UniProtKB-UniRule"/>
</dbReference>
<dbReference type="PANTHER" id="PTHR11692:SF0">
    <property type="entry name" value="BIFUNCTIONAL PURINE BIOSYNTHESIS PROTEIN ATIC"/>
    <property type="match status" value="1"/>
</dbReference>
<organism evidence="12 13">
    <name type="scientific">Candidatus Methylopumilus planktonicus</name>
    <dbReference type="NCBI Taxonomy" id="1581557"/>
    <lineage>
        <taxon>Bacteria</taxon>
        <taxon>Pseudomonadati</taxon>
        <taxon>Pseudomonadota</taxon>
        <taxon>Betaproteobacteria</taxon>
        <taxon>Nitrosomonadales</taxon>
        <taxon>Methylophilaceae</taxon>
        <taxon>Candidatus Methylopumilus</taxon>
    </lineage>
</organism>
<dbReference type="InterPro" id="IPR036914">
    <property type="entry name" value="MGS-like_dom_sf"/>
</dbReference>
<dbReference type="GO" id="GO:0005829">
    <property type="term" value="C:cytosol"/>
    <property type="evidence" value="ECO:0007669"/>
    <property type="project" value="TreeGrafter"/>
</dbReference>
<dbReference type="GO" id="GO:0004643">
    <property type="term" value="F:phosphoribosylaminoimidazolecarboxamide formyltransferase activity"/>
    <property type="evidence" value="ECO:0007669"/>
    <property type="project" value="UniProtKB-UniRule"/>
</dbReference>
<feature type="domain" description="MGS-like" evidence="11">
    <location>
        <begin position="1"/>
        <end position="147"/>
    </location>
</feature>
<name>A0A0D6EU57_9PROT</name>
<evidence type="ECO:0000256" key="4">
    <source>
        <dbReference type="ARBA" id="ARBA00022679"/>
    </source>
</evidence>
<dbReference type="EMBL" id="LN827929">
    <property type="protein sequence ID" value="CEZ19147.1"/>
    <property type="molecule type" value="Genomic_DNA"/>
</dbReference>
<evidence type="ECO:0000256" key="7">
    <source>
        <dbReference type="ARBA" id="ARBA00023268"/>
    </source>
</evidence>
<evidence type="ECO:0000313" key="13">
    <source>
        <dbReference type="Proteomes" id="UP000064007"/>
    </source>
</evidence>
<evidence type="ECO:0000256" key="5">
    <source>
        <dbReference type="ARBA" id="ARBA00022755"/>
    </source>
</evidence>
<dbReference type="EC" id="3.5.4.10" evidence="10"/>
<dbReference type="Proteomes" id="UP000064007">
    <property type="component" value="Chromosome 1"/>
</dbReference>
<evidence type="ECO:0000259" key="11">
    <source>
        <dbReference type="PROSITE" id="PS51855"/>
    </source>
</evidence>
<keyword evidence="4 10" id="KW-0808">Transferase</keyword>
<dbReference type="OrthoDB" id="9802065at2"/>
<protein>
    <recommendedName>
        <fullName evidence="10">Bifunctional purine biosynthesis protein PurH</fullName>
    </recommendedName>
    <domain>
        <recommendedName>
            <fullName evidence="10">Phosphoribosylaminoimidazolecarboxamide formyltransferase</fullName>
            <ecNumber evidence="10">2.1.2.3</ecNumber>
        </recommendedName>
        <alternativeName>
            <fullName evidence="10">AICAR transformylase</fullName>
        </alternativeName>
    </domain>
    <domain>
        <recommendedName>
            <fullName evidence="10">IMP cyclohydrolase</fullName>
            <ecNumber evidence="10">3.5.4.10</ecNumber>
        </recommendedName>
        <alternativeName>
            <fullName evidence="10">ATIC</fullName>
        </alternativeName>
        <alternativeName>
            <fullName evidence="10">IMP synthase</fullName>
        </alternativeName>
        <alternativeName>
            <fullName evidence="10">Inosinicase</fullName>
        </alternativeName>
    </domain>
</protein>
<comment type="catalytic activity">
    <reaction evidence="9 10">
        <text>IMP + H2O = 5-formamido-1-(5-phospho-D-ribosyl)imidazole-4-carboxamide</text>
        <dbReference type="Rhea" id="RHEA:18445"/>
        <dbReference type="ChEBI" id="CHEBI:15377"/>
        <dbReference type="ChEBI" id="CHEBI:58053"/>
        <dbReference type="ChEBI" id="CHEBI:58467"/>
        <dbReference type="EC" id="3.5.4.10"/>
    </reaction>
</comment>
<dbReference type="FunFam" id="3.40.140.20:FF:000001">
    <property type="entry name" value="Bifunctional purine biosynthesis protein PurH"/>
    <property type="match status" value="1"/>
</dbReference>
<dbReference type="FunFam" id="3.40.140.20:FF:000002">
    <property type="entry name" value="Bifunctional purine biosynthesis protein PurH"/>
    <property type="match status" value="1"/>
</dbReference>
<dbReference type="InterPro" id="IPR002695">
    <property type="entry name" value="PurH-like"/>
</dbReference>
<evidence type="ECO:0000256" key="10">
    <source>
        <dbReference type="HAMAP-Rule" id="MF_00139"/>
    </source>
</evidence>
<dbReference type="HOGENOM" id="CLU_016316_5_2_4"/>
<dbReference type="KEGG" id="mbat:BN1208_0253"/>
<dbReference type="InterPro" id="IPR024051">
    <property type="entry name" value="AICAR_Tfase_dup_dom_sf"/>
</dbReference>
<dbReference type="SUPFAM" id="SSF53927">
    <property type="entry name" value="Cytidine deaminase-like"/>
    <property type="match status" value="1"/>
</dbReference>
<dbReference type="PROSITE" id="PS51855">
    <property type="entry name" value="MGS"/>
    <property type="match status" value="1"/>
</dbReference>
<keyword evidence="13" id="KW-1185">Reference proteome</keyword>
<dbReference type="NCBIfam" id="TIGR00355">
    <property type="entry name" value="purH"/>
    <property type="match status" value="1"/>
</dbReference>
<dbReference type="RefSeq" id="WP_046487046.1">
    <property type="nucleotide sequence ID" value="NZ_LN827929.1"/>
</dbReference>
<keyword evidence="6 10" id="KW-0378">Hydrolase</keyword>
<dbReference type="UniPathway" id="UPA00074">
    <property type="reaction ID" value="UER00133"/>
</dbReference>
<dbReference type="Pfam" id="PF02142">
    <property type="entry name" value="MGS"/>
    <property type="match status" value="1"/>
</dbReference>
<comment type="catalytic activity">
    <reaction evidence="8 10">
        <text>(6R)-10-formyltetrahydrofolate + 5-amino-1-(5-phospho-beta-D-ribosyl)imidazole-4-carboxamide = 5-formamido-1-(5-phospho-D-ribosyl)imidazole-4-carboxamide + (6S)-5,6,7,8-tetrahydrofolate</text>
        <dbReference type="Rhea" id="RHEA:22192"/>
        <dbReference type="ChEBI" id="CHEBI:57453"/>
        <dbReference type="ChEBI" id="CHEBI:58467"/>
        <dbReference type="ChEBI" id="CHEBI:58475"/>
        <dbReference type="ChEBI" id="CHEBI:195366"/>
        <dbReference type="EC" id="2.1.2.3"/>
    </reaction>
</comment>
<comment type="pathway">
    <text evidence="2 10">Purine metabolism; IMP biosynthesis via de novo pathway; 5-formamido-1-(5-phospho-D-ribosyl)imidazole-4-carboxamide from 5-amino-1-(5-phospho-D-ribosyl)imidazole-4-carboxamide (10-formyl THF route): step 1/1.</text>
</comment>
<dbReference type="PIRSF" id="PIRSF000414">
    <property type="entry name" value="AICARFT_IMPCHas"/>
    <property type="match status" value="1"/>
</dbReference>
<evidence type="ECO:0000256" key="1">
    <source>
        <dbReference type="ARBA" id="ARBA00004844"/>
    </source>
</evidence>
<dbReference type="InterPro" id="IPR016193">
    <property type="entry name" value="Cytidine_deaminase-like"/>
</dbReference>
<evidence type="ECO:0000256" key="2">
    <source>
        <dbReference type="ARBA" id="ARBA00004954"/>
    </source>
</evidence>
<reference evidence="13" key="1">
    <citation type="submission" date="2014-12" db="EMBL/GenBank/DDBJ databases">
        <authorList>
            <person name="Salcher M.M."/>
        </authorList>
    </citation>
    <scope>NUCLEOTIDE SEQUENCE [LARGE SCALE GENOMIC DNA]</scope>
    <source>
        <strain evidence="13">MMS-10A-171</strain>
    </source>
</reference>
<dbReference type="HAMAP" id="MF_00139">
    <property type="entry name" value="PurH"/>
    <property type="match status" value="1"/>
</dbReference>
<gene>
    <name evidence="10 12" type="primary">purH</name>
    <name evidence="12" type="ORF">BN1208_0253</name>
</gene>
<dbReference type="InterPro" id="IPR011607">
    <property type="entry name" value="MGS-like_dom"/>
</dbReference>
<comment type="similarity">
    <text evidence="3 10">Belongs to the PurH family.</text>
</comment>
<evidence type="ECO:0000256" key="3">
    <source>
        <dbReference type="ARBA" id="ARBA00007667"/>
    </source>
</evidence>
<dbReference type="SMART" id="SM00798">
    <property type="entry name" value="AICARFT_IMPCHas"/>
    <property type="match status" value="1"/>
</dbReference>